<dbReference type="GO" id="GO:0008270">
    <property type="term" value="F:zinc ion binding"/>
    <property type="evidence" value="ECO:0007669"/>
    <property type="project" value="UniProtKB-KW"/>
</dbReference>
<evidence type="ECO:0000256" key="7">
    <source>
        <dbReference type="ARBA" id="ARBA00022771"/>
    </source>
</evidence>
<evidence type="ECO:0000259" key="12">
    <source>
        <dbReference type="Pfam" id="PF15803"/>
    </source>
</evidence>
<evidence type="ECO:0000256" key="5">
    <source>
        <dbReference type="ARBA" id="ARBA00022723"/>
    </source>
</evidence>
<keyword evidence="8" id="KW-0862">Zinc</keyword>
<proteinExistence type="predicted"/>
<evidence type="ECO:0000313" key="14">
    <source>
        <dbReference type="EMBL" id="ELT87453.1"/>
    </source>
</evidence>
<keyword evidence="9" id="KW-0508">mRNA splicing</keyword>
<dbReference type="OrthoDB" id="1924550at2759"/>
<keyword evidence="4" id="KW-0507">mRNA processing</keyword>
<dbReference type="InterPro" id="IPR031622">
    <property type="entry name" value="Znf-SCNM1"/>
</dbReference>
<dbReference type="InterPro" id="IPR031625">
    <property type="entry name" value="SCNM1_acidic"/>
</dbReference>
<keyword evidence="5" id="KW-0479">Metal-binding</keyword>
<keyword evidence="16" id="KW-1185">Reference proteome</keyword>
<evidence type="ECO:0000256" key="8">
    <source>
        <dbReference type="ARBA" id="ARBA00022833"/>
    </source>
</evidence>
<evidence type="ECO:0000256" key="2">
    <source>
        <dbReference type="ARBA" id="ARBA00004642"/>
    </source>
</evidence>
<accession>R7T3V8</accession>
<dbReference type="EMBL" id="AMQN01003617">
    <property type="status" value="NOT_ANNOTATED_CDS"/>
    <property type="molecule type" value="Genomic_DNA"/>
</dbReference>
<dbReference type="EMBL" id="KB312312">
    <property type="protein sequence ID" value="ELT87453.1"/>
    <property type="molecule type" value="Genomic_DNA"/>
</dbReference>
<dbReference type="HOGENOM" id="CLU_059812_0_0_1"/>
<feature type="domain" description="Sodium channel modifier 1 zinc-finger" evidence="12">
    <location>
        <begin position="43"/>
        <end position="68"/>
    </location>
</feature>
<dbReference type="GO" id="GO:0016607">
    <property type="term" value="C:nuclear speck"/>
    <property type="evidence" value="ECO:0007669"/>
    <property type="project" value="UniProtKB-SubCell"/>
</dbReference>
<feature type="region of interest" description="Disordered" evidence="11">
    <location>
        <begin position="179"/>
        <end position="228"/>
    </location>
</feature>
<feature type="region of interest" description="Disordered" evidence="11">
    <location>
        <begin position="112"/>
        <end position="144"/>
    </location>
</feature>
<evidence type="ECO:0000256" key="6">
    <source>
        <dbReference type="ARBA" id="ARBA00022728"/>
    </source>
</evidence>
<dbReference type="Proteomes" id="UP000014760">
    <property type="component" value="Unassembled WGS sequence"/>
</dbReference>
<name>R7T3V8_CAPTE</name>
<dbReference type="OMA" id="NGKYACT"/>
<comment type="subcellular location">
    <subcellularLocation>
        <location evidence="1">Nucleus speckle</location>
    </subcellularLocation>
    <subcellularLocation>
        <location evidence="2">Nucleus</location>
        <location evidence="2">Nucleoplasm</location>
    </subcellularLocation>
</comment>
<evidence type="ECO:0000256" key="10">
    <source>
        <dbReference type="ARBA" id="ARBA00023242"/>
    </source>
</evidence>
<dbReference type="InterPro" id="IPR033570">
    <property type="entry name" value="SCNM1"/>
</dbReference>
<dbReference type="GO" id="GO:0005681">
    <property type="term" value="C:spliceosomal complex"/>
    <property type="evidence" value="ECO:0007669"/>
    <property type="project" value="UniProtKB-KW"/>
</dbReference>
<protein>
    <recommendedName>
        <fullName evidence="3">Sodium channel modifier 1</fullName>
    </recommendedName>
</protein>
<evidence type="ECO:0000256" key="3">
    <source>
        <dbReference type="ARBA" id="ARBA00020620"/>
    </source>
</evidence>
<dbReference type="GO" id="GO:0006397">
    <property type="term" value="P:mRNA processing"/>
    <property type="evidence" value="ECO:0007669"/>
    <property type="project" value="UniProtKB-KW"/>
</dbReference>
<reference evidence="16" key="1">
    <citation type="submission" date="2012-12" db="EMBL/GenBank/DDBJ databases">
        <authorList>
            <person name="Hellsten U."/>
            <person name="Grimwood J."/>
            <person name="Chapman J.A."/>
            <person name="Shapiro H."/>
            <person name="Aerts A."/>
            <person name="Otillar R.P."/>
            <person name="Terry A.Y."/>
            <person name="Boore J.L."/>
            <person name="Simakov O."/>
            <person name="Marletaz F."/>
            <person name="Cho S.-J."/>
            <person name="Edsinger-Gonzales E."/>
            <person name="Havlak P."/>
            <person name="Kuo D.-H."/>
            <person name="Larsson T."/>
            <person name="Lv J."/>
            <person name="Arendt D."/>
            <person name="Savage R."/>
            <person name="Osoegawa K."/>
            <person name="de Jong P."/>
            <person name="Lindberg D.R."/>
            <person name="Seaver E.C."/>
            <person name="Weisblat D.A."/>
            <person name="Putnam N.H."/>
            <person name="Grigoriev I.V."/>
            <person name="Rokhsar D.S."/>
        </authorList>
    </citation>
    <scope>NUCLEOTIDE SEQUENCE</scope>
    <source>
        <strain evidence="16">I ESC-2004</strain>
    </source>
</reference>
<reference evidence="14 16" key="2">
    <citation type="journal article" date="2013" name="Nature">
        <title>Insights into bilaterian evolution from three spiralian genomes.</title>
        <authorList>
            <person name="Simakov O."/>
            <person name="Marletaz F."/>
            <person name="Cho S.J."/>
            <person name="Edsinger-Gonzales E."/>
            <person name="Havlak P."/>
            <person name="Hellsten U."/>
            <person name="Kuo D.H."/>
            <person name="Larsson T."/>
            <person name="Lv J."/>
            <person name="Arendt D."/>
            <person name="Savage R."/>
            <person name="Osoegawa K."/>
            <person name="de Jong P."/>
            <person name="Grimwood J."/>
            <person name="Chapman J.A."/>
            <person name="Shapiro H."/>
            <person name="Aerts A."/>
            <person name="Otillar R.P."/>
            <person name="Terry A.Y."/>
            <person name="Boore J.L."/>
            <person name="Grigoriev I.V."/>
            <person name="Lindberg D.R."/>
            <person name="Seaver E.C."/>
            <person name="Weisblat D.A."/>
            <person name="Putnam N.H."/>
            <person name="Rokhsar D.S."/>
        </authorList>
    </citation>
    <scope>NUCLEOTIDE SEQUENCE</scope>
    <source>
        <strain evidence="14 16">I ESC-2004</strain>
    </source>
</reference>
<dbReference type="Pfam" id="PF15803">
    <property type="entry name" value="zf-SCNM1"/>
    <property type="match status" value="1"/>
</dbReference>
<evidence type="ECO:0000256" key="11">
    <source>
        <dbReference type="SAM" id="MobiDB-lite"/>
    </source>
</evidence>
<dbReference type="GO" id="GO:0008380">
    <property type="term" value="P:RNA splicing"/>
    <property type="evidence" value="ECO:0007669"/>
    <property type="project" value="UniProtKB-KW"/>
</dbReference>
<dbReference type="PANTHER" id="PTHR32297:SF1">
    <property type="entry name" value="SODIUM CHANNEL MODIFIER 1"/>
    <property type="match status" value="1"/>
</dbReference>
<evidence type="ECO:0000256" key="1">
    <source>
        <dbReference type="ARBA" id="ARBA00004324"/>
    </source>
</evidence>
<dbReference type="PANTHER" id="PTHR32297">
    <property type="entry name" value="SODIUM CHANNEL MODIFIER 1"/>
    <property type="match status" value="1"/>
</dbReference>
<keyword evidence="10" id="KW-0539">Nucleus</keyword>
<reference evidence="15" key="3">
    <citation type="submission" date="2015-06" db="UniProtKB">
        <authorList>
            <consortium name="EnsemblMetazoa"/>
        </authorList>
    </citation>
    <scope>IDENTIFICATION</scope>
</reference>
<keyword evidence="6" id="KW-0747">Spliceosome</keyword>
<evidence type="ECO:0000313" key="15">
    <source>
        <dbReference type="EnsemblMetazoa" id="CapteP223183"/>
    </source>
</evidence>
<evidence type="ECO:0000259" key="13">
    <source>
        <dbReference type="Pfam" id="PF15805"/>
    </source>
</evidence>
<dbReference type="AlphaFoldDB" id="R7T3V8"/>
<feature type="compositionally biased region" description="Low complexity" evidence="11">
    <location>
        <begin position="204"/>
        <end position="215"/>
    </location>
</feature>
<feature type="domain" description="Sodium channel modifier 1 acidic C-terminal" evidence="13">
    <location>
        <begin position="227"/>
        <end position="267"/>
    </location>
</feature>
<dbReference type="STRING" id="283909.R7T3V8"/>
<evidence type="ECO:0000256" key="9">
    <source>
        <dbReference type="ARBA" id="ARBA00023187"/>
    </source>
</evidence>
<evidence type="ECO:0000313" key="16">
    <source>
        <dbReference type="Proteomes" id="UP000014760"/>
    </source>
</evidence>
<feature type="compositionally biased region" description="Polar residues" evidence="11">
    <location>
        <begin position="188"/>
        <end position="197"/>
    </location>
</feature>
<dbReference type="EnsemblMetazoa" id="CapteT223183">
    <property type="protein sequence ID" value="CapteP223183"/>
    <property type="gene ID" value="CapteG223183"/>
</dbReference>
<dbReference type="Pfam" id="PF15805">
    <property type="entry name" value="SCNM1_acidic"/>
    <property type="match status" value="1"/>
</dbReference>
<organism evidence="14">
    <name type="scientific">Capitella teleta</name>
    <name type="common">Polychaete worm</name>
    <dbReference type="NCBI Taxonomy" id="283909"/>
    <lineage>
        <taxon>Eukaryota</taxon>
        <taxon>Metazoa</taxon>
        <taxon>Spiralia</taxon>
        <taxon>Lophotrochozoa</taxon>
        <taxon>Annelida</taxon>
        <taxon>Polychaeta</taxon>
        <taxon>Sedentaria</taxon>
        <taxon>Scolecida</taxon>
        <taxon>Capitellidae</taxon>
        <taxon>Capitella</taxon>
    </lineage>
</organism>
<gene>
    <name evidence="14" type="ORF">CAPTEDRAFT_223183</name>
</gene>
<keyword evidence="7" id="KW-0863">Zinc-finger</keyword>
<evidence type="ECO:0000256" key="4">
    <source>
        <dbReference type="ARBA" id="ARBA00022664"/>
    </source>
</evidence>
<sequence length="269" mass="31226">MPGFEVLRRHTRKVHEKRRVADLMAEGIPEDEAFLMKNGRFACTVCQHRPVFDTVVVLGIHRGGKKHQASVEHQKMKQRELEELKIQRKHEMYLKTGKAELLDGTHAKHLGDGKVKRKLTTAPKYDPRAKPPPGKQKNKRFKTLDLLDEETRTIEDYVKQQQKEDEQFVLKPYQRKHAHVECRRTQEQSDPLQQRLSHPQPKVSSKPSASETSTSRAHTCMTADEAEAKRRHELYWRARGAGWKKDCAGNWVKDDDVEFDSDEEPPDLP</sequence>